<dbReference type="InterPro" id="IPR012349">
    <property type="entry name" value="Split_barrel_FMN-bd"/>
</dbReference>
<evidence type="ECO:0000313" key="1">
    <source>
        <dbReference type="EMBL" id="OOS25106.1"/>
    </source>
</evidence>
<sequence length="214" mass="23937">MFIPKPFRQYDMDAIIELIGAYPLATVSYVADGTAQACHVPVLSEHTDGGIRLFTHVARANPIWQHLDTPWLLSFVGASHYISANWYPSKALTHKEVPTYNYQAVHIRAMPSIATGADAIQILAKTTDYFENQLHTINSEHTPWRLTDAPDEFIQKMCQALVAIDLQVIDIQASFKLSQNKDAQNRQGVIDGLSQLNTHESDMMAKLVAKFAKS</sequence>
<proteinExistence type="predicted"/>
<dbReference type="EMBL" id="MUYU01000007">
    <property type="protein sequence ID" value="OOS25106.1"/>
    <property type="molecule type" value="Genomic_DNA"/>
</dbReference>
<organism evidence="1 2">
    <name type="scientific">Moraxella pluranimalium</name>
    <dbReference type="NCBI Taxonomy" id="470453"/>
    <lineage>
        <taxon>Bacteria</taxon>
        <taxon>Pseudomonadati</taxon>
        <taxon>Pseudomonadota</taxon>
        <taxon>Gammaproteobacteria</taxon>
        <taxon>Moraxellales</taxon>
        <taxon>Moraxellaceae</taxon>
        <taxon>Moraxella</taxon>
    </lineage>
</organism>
<dbReference type="InterPro" id="IPR007396">
    <property type="entry name" value="TR_PAI2-type"/>
</dbReference>
<dbReference type="PANTHER" id="PTHR35802:SF1">
    <property type="entry name" value="PROTEASE SYNTHASE AND SPORULATION PROTEIN PAI 2"/>
    <property type="match status" value="1"/>
</dbReference>
<dbReference type="RefSeq" id="WP_078253593.1">
    <property type="nucleotide sequence ID" value="NZ_MUYU01000007.1"/>
</dbReference>
<dbReference type="PIRSF" id="PIRSF010372">
    <property type="entry name" value="PaiB"/>
    <property type="match status" value="1"/>
</dbReference>
<keyword evidence="2" id="KW-1185">Reference proteome</keyword>
<dbReference type="PANTHER" id="PTHR35802">
    <property type="entry name" value="PROTEASE SYNTHASE AND SPORULATION PROTEIN PAI 2"/>
    <property type="match status" value="1"/>
</dbReference>
<name>A0A1T0CRY6_9GAMM</name>
<dbReference type="Proteomes" id="UP000189800">
    <property type="component" value="Unassembled WGS sequence"/>
</dbReference>
<reference evidence="1 2" key="1">
    <citation type="submission" date="2017-02" db="EMBL/GenBank/DDBJ databases">
        <title>Draft genome sequence of Moraxella pluranimalium CCUG 54913T type strain.</title>
        <authorList>
            <person name="Salva-Serra F."/>
            <person name="Engstrom-Jakobsson H."/>
            <person name="Thorell K."/>
            <person name="Jaen-Luchoro D."/>
            <person name="Gonzales-Siles L."/>
            <person name="Karlsson R."/>
            <person name="Yazdan S."/>
            <person name="Boulund F."/>
            <person name="Johnning A."/>
            <person name="Engstrand L."/>
            <person name="Kristiansson E."/>
            <person name="Moore E."/>
        </authorList>
    </citation>
    <scope>NUCLEOTIDE SEQUENCE [LARGE SCALE GENOMIC DNA]</scope>
    <source>
        <strain evidence="1 2">CCUG 54913</strain>
    </source>
</reference>
<comment type="caution">
    <text evidence="1">The sequence shown here is derived from an EMBL/GenBank/DDBJ whole genome shotgun (WGS) entry which is preliminary data.</text>
</comment>
<dbReference type="Pfam" id="PF04299">
    <property type="entry name" value="FMN_bind_2"/>
    <property type="match status" value="1"/>
</dbReference>
<accession>A0A1T0CRY6</accession>
<evidence type="ECO:0008006" key="3">
    <source>
        <dbReference type="Google" id="ProtNLM"/>
    </source>
</evidence>
<dbReference type="STRING" id="470453.B0680_03110"/>
<dbReference type="OrthoDB" id="9794948at2"/>
<evidence type="ECO:0000313" key="2">
    <source>
        <dbReference type="Proteomes" id="UP000189800"/>
    </source>
</evidence>
<dbReference type="AlphaFoldDB" id="A0A1T0CRY6"/>
<dbReference type="SUPFAM" id="SSF50475">
    <property type="entry name" value="FMN-binding split barrel"/>
    <property type="match status" value="1"/>
</dbReference>
<protein>
    <recommendedName>
        <fullName evidence="3">Transcriptional regulator</fullName>
    </recommendedName>
</protein>
<dbReference type="Gene3D" id="2.30.110.10">
    <property type="entry name" value="Electron Transport, Fmn-binding Protein, Chain A"/>
    <property type="match status" value="1"/>
</dbReference>
<gene>
    <name evidence="1" type="ORF">B0680_03110</name>
</gene>